<dbReference type="AlphaFoldDB" id="A0A8J5SUJ6"/>
<evidence type="ECO:0000313" key="3">
    <source>
        <dbReference type="Proteomes" id="UP000729402"/>
    </source>
</evidence>
<evidence type="ECO:0000313" key="2">
    <source>
        <dbReference type="EMBL" id="KAG8080780.1"/>
    </source>
</evidence>
<sequence>AVLGADLRASLTSAGGVGFSRRFSGDQNVRKNLLESPTSLAEVRDTLKSALRTTFGKDRQLSLKDIIKACKQVKTRDNHMLEEEYHEINVDGADMDNSKLESNVDGKKETGNTKPQDKKHYERSKKSSQEQQLEDS</sequence>
<feature type="compositionally biased region" description="Basic and acidic residues" evidence="1">
    <location>
        <begin position="96"/>
        <end position="128"/>
    </location>
</feature>
<name>A0A8J5SUJ6_ZIZPA</name>
<feature type="region of interest" description="Disordered" evidence="1">
    <location>
        <begin position="88"/>
        <end position="136"/>
    </location>
</feature>
<dbReference type="EMBL" id="JAAALK010000282">
    <property type="protein sequence ID" value="KAG8080780.1"/>
    <property type="molecule type" value="Genomic_DNA"/>
</dbReference>
<organism evidence="2 3">
    <name type="scientific">Zizania palustris</name>
    <name type="common">Northern wild rice</name>
    <dbReference type="NCBI Taxonomy" id="103762"/>
    <lineage>
        <taxon>Eukaryota</taxon>
        <taxon>Viridiplantae</taxon>
        <taxon>Streptophyta</taxon>
        <taxon>Embryophyta</taxon>
        <taxon>Tracheophyta</taxon>
        <taxon>Spermatophyta</taxon>
        <taxon>Magnoliopsida</taxon>
        <taxon>Liliopsida</taxon>
        <taxon>Poales</taxon>
        <taxon>Poaceae</taxon>
        <taxon>BOP clade</taxon>
        <taxon>Oryzoideae</taxon>
        <taxon>Oryzeae</taxon>
        <taxon>Zizaniinae</taxon>
        <taxon>Zizania</taxon>
    </lineage>
</organism>
<accession>A0A8J5SUJ6</accession>
<reference evidence="2" key="2">
    <citation type="submission" date="2021-02" db="EMBL/GenBank/DDBJ databases">
        <authorList>
            <person name="Kimball J.A."/>
            <person name="Haas M.W."/>
            <person name="Macchietto M."/>
            <person name="Kono T."/>
            <person name="Duquette J."/>
            <person name="Shao M."/>
        </authorList>
    </citation>
    <scope>NUCLEOTIDE SEQUENCE</scope>
    <source>
        <tissue evidence="2">Fresh leaf tissue</tissue>
    </source>
</reference>
<keyword evidence="3" id="KW-1185">Reference proteome</keyword>
<feature type="non-terminal residue" evidence="2">
    <location>
        <position position="136"/>
    </location>
</feature>
<dbReference type="Proteomes" id="UP000729402">
    <property type="component" value="Unassembled WGS sequence"/>
</dbReference>
<protein>
    <submittedName>
        <fullName evidence="2">Uncharacterized protein</fullName>
    </submittedName>
</protein>
<comment type="caution">
    <text evidence="2">The sequence shown here is derived from an EMBL/GenBank/DDBJ whole genome shotgun (WGS) entry which is preliminary data.</text>
</comment>
<gene>
    <name evidence="2" type="ORF">GUJ93_ZPchr0007g3761</name>
</gene>
<evidence type="ECO:0000256" key="1">
    <source>
        <dbReference type="SAM" id="MobiDB-lite"/>
    </source>
</evidence>
<proteinExistence type="predicted"/>
<reference evidence="2" key="1">
    <citation type="journal article" date="2021" name="bioRxiv">
        <title>Whole Genome Assembly and Annotation of Northern Wild Rice, Zizania palustris L., Supports a Whole Genome Duplication in the Zizania Genus.</title>
        <authorList>
            <person name="Haas M."/>
            <person name="Kono T."/>
            <person name="Macchietto M."/>
            <person name="Millas R."/>
            <person name="McGilp L."/>
            <person name="Shao M."/>
            <person name="Duquette J."/>
            <person name="Hirsch C.N."/>
            <person name="Kimball J."/>
        </authorList>
    </citation>
    <scope>NUCLEOTIDE SEQUENCE</scope>
    <source>
        <tissue evidence="2">Fresh leaf tissue</tissue>
    </source>
</reference>